<evidence type="ECO:0000256" key="1">
    <source>
        <dbReference type="SAM" id="Coils"/>
    </source>
</evidence>
<keyword evidence="3" id="KW-1185">Reference proteome</keyword>
<reference evidence="2 3" key="1">
    <citation type="submission" date="2020-05" db="EMBL/GenBank/DDBJ databases">
        <title>Novel Mycoplasma species detected in Mirounga angustirostris (northern elephant seal) from the USA.</title>
        <authorList>
            <person name="Volokhov D.V."/>
        </authorList>
    </citation>
    <scope>NUCLEOTIDE SEQUENCE [LARGE SCALE GENOMIC DNA]</scope>
    <source>
        <strain evidence="2 3">Mirounga ES2806-GEN</strain>
    </source>
</reference>
<feature type="coiled-coil region" evidence="1">
    <location>
        <begin position="75"/>
        <end position="102"/>
    </location>
</feature>
<sequence length="228" mass="25494">MGKINFINKTNFSSLENYKDETKVITAENVNEIKHSVNQIYDIVNSTNSQVETNKSTINDLKSKSITYDSNTTKLNKLINDVRSLTNDLNSLSHNVRVLEASAGFRPKLVYRGTVFISEKGSISLRGSLNNWNNSEYSHSIYALSLTLIYNNGRSYNHSQMFSRAQVGDKMIFTTVAIDADYPSSNTSVSLFSISGDGNLKHEHDGSLYANDDKLTLNTSKVVIFELL</sequence>
<dbReference type="KEGG" id="mmir:HLA87_02485"/>
<proteinExistence type="predicted"/>
<organism evidence="2 3">
    <name type="scientific">Mycoplasma miroungigenitalium</name>
    <dbReference type="NCBI Taxonomy" id="754515"/>
    <lineage>
        <taxon>Bacteria</taxon>
        <taxon>Bacillati</taxon>
        <taxon>Mycoplasmatota</taxon>
        <taxon>Mollicutes</taxon>
        <taxon>Mycoplasmataceae</taxon>
        <taxon>Mycoplasma</taxon>
    </lineage>
</organism>
<name>A0A6M4JEY8_9MOLU</name>
<protein>
    <submittedName>
        <fullName evidence="2">Uncharacterized protein</fullName>
    </submittedName>
</protein>
<dbReference type="RefSeq" id="WP_171111601.1">
    <property type="nucleotide sequence ID" value="NZ_CP053096.1"/>
</dbReference>
<evidence type="ECO:0000313" key="2">
    <source>
        <dbReference type="EMBL" id="QJR43642.1"/>
    </source>
</evidence>
<dbReference type="Proteomes" id="UP000500686">
    <property type="component" value="Chromosome"/>
</dbReference>
<dbReference type="EMBL" id="CP053096">
    <property type="protein sequence ID" value="QJR43642.1"/>
    <property type="molecule type" value="Genomic_DNA"/>
</dbReference>
<gene>
    <name evidence="2" type="ORF">HLA87_02485</name>
</gene>
<accession>A0A6M4JEY8</accession>
<evidence type="ECO:0000313" key="3">
    <source>
        <dbReference type="Proteomes" id="UP000500686"/>
    </source>
</evidence>
<keyword evidence="1" id="KW-0175">Coiled coil</keyword>
<dbReference type="AlphaFoldDB" id="A0A6M4JEY8"/>